<keyword evidence="1" id="KW-1133">Transmembrane helix</keyword>
<reference evidence="2 3" key="1">
    <citation type="submission" date="2018-08" db="EMBL/GenBank/DDBJ databases">
        <title>A genome reference for cultivated species of the human gut microbiota.</title>
        <authorList>
            <person name="Zou Y."/>
            <person name="Xue W."/>
            <person name="Luo G."/>
        </authorList>
    </citation>
    <scope>NUCLEOTIDE SEQUENCE [LARGE SCALE GENOMIC DNA]</scope>
    <source>
        <strain evidence="2 3">AF11-14</strain>
    </source>
</reference>
<dbReference type="EMBL" id="QSAQ01000065">
    <property type="protein sequence ID" value="RGW63100.1"/>
    <property type="molecule type" value="Genomic_DNA"/>
</dbReference>
<proteinExistence type="predicted"/>
<feature type="transmembrane region" description="Helical" evidence="1">
    <location>
        <begin position="162"/>
        <end position="185"/>
    </location>
</feature>
<comment type="caution">
    <text evidence="2">The sequence shown here is derived from an EMBL/GenBank/DDBJ whole genome shotgun (WGS) entry which is preliminary data.</text>
</comment>
<evidence type="ECO:0008006" key="4">
    <source>
        <dbReference type="Google" id="ProtNLM"/>
    </source>
</evidence>
<dbReference type="AlphaFoldDB" id="A0AA92U118"/>
<evidence type="ECO:0000313" key="2">
    <source>
        <dbReference type="EMBL" id="RGW63100.1"/>
    </source>
</evidence>
<keyword evidence="1" id="KW-0472">Membrane</keyword>
<feature type="transmembrane region" description="Helical" evidence="1">
    <location>
        <begin position="262"/>
        <end position="283"/>
    </location>
</feature>
<feature type="transmembrane region" description="Helical" evidence="1">
    <location>
        <begin position="98"/>
        <end position="116"/>
    </location>
</feature>
<feature type="transmembrane region" description="Helical" evidence="1">
    <location>
        <begin position="191"/>
        <end position="210"/>
    </location>
</feature>
<name>A0AA92U118_9BACT</name>
<dbReference type="SUPFAM" id="SSF56935">
    <property type="entry name" value="Porins"/>
    <property type="match status" value="1"/>
</dbReference>
<feature type="transmembrane region" description="Helical" evidence="1">
    <location>
        <begin position="314"/>
        <end position="339"/>
    </location>
</feature>
<feature type="transmembrane region" description="Helical" evidence="1">
    <location>
        <begin position="128"/>
        <end position="150"/>
    </location>
</feature>
<protein>
    <recommendedName>
        <fullName evidence="4">Peptide zinc metalloprotease protein</fullName>
    </recommendedName>
</protein>
<feature type="transmembrane region" description="Helical" evidence="1">
    <location>
        <begin position="69"/>
        <end position="86"/>
    </location>
</feature>
<evidence type="ECO:0000256" key="1">
    <source>
        <dbReference type="SAM" id="Phobius"/>
    </source>
</evidence>
<organism evidence="2 3">
    <name type="scientific">Segatella copri</name>
    <dbReference type="NCBI Taxonomy" id="165179"/>
    <lineage>
        <taxon>Bacteria</taxon>
        <taxon>Pseudomonadati</taxon>
        <taxon>Bacteroidota</taxon>
        <taxon>Bacteroidia</taxon>
        <taxon>Bacteroidales</taxon>
        <taxon>Prevotellaceae</taxon>
        <taxon>Segatella</taxon>
    </lineage>
</organism>
<accession>A0AA92U118</accession>
<evidence type="ECO:0000313" key="3">
    <source>
        <dbReference type="Proteomes" id="UP000286077"/>
    </source>
</evidence>
<keyword evidence="1" id="KW-0812">Transmembrane</keyword>
<sequence length="1040" mass="119274">MVENFRGILHSDLSFDELELKLSKKFEPILSDSKKEPKIRPFLFKKEIIGKTRVAEIGRMLKSLFAYKLYYLVLAINFVLLMVFLFTSGKEYLTLDNVNLMTIVVVYVAILLSTLFHEFGHASACCYYNLPPGAIGVCVYLNMLVFYADVSNVWHLSRDKRIVVNLGGVYFQMILLIPLYIAYYITHSDLLAYLLLSFNLNFIVVLNPFFKFDGYWILSDLLGVPNLRKRGIEYIMYCIKQIFGKCVGEKPYFMYYSKATRYVSIVYSIVSIVFIGFVLLYWMPMFTWHFVLNTPHWYQQVLFYISSGEVNWKFISYLIPQLLFMACIAITYFSIFKMFTMQLMANIRYINYKKIMVGAVMLLAVVPNADAQQQGDSLGLAMEDSTFTLSTVVVKADKVIKKNDGITIIPQKGQLRLSTDGFDVIYGIMIPGLDVDRQKGSVTRLGQDVAVYINGEKANNAELRNIKPSSILRIDYIDIPSGKFINNPISLNIITRSGTNGAYYAFDDTQYIGYMRNTFNTTAQWNIEHTKVSLFAGNDLSNFGNAGSHEREVYTFPGRSVLRATDILDNRNKNNNQYLQFDVARSASTYNMGVKVSVVRDEKPSQEVSGRVFIDDSGDKAARFSSEGSSSRSFYPEVNAFGNIVLGKGQMLSANVDFSYGDNRYNDDIKEEGYRFFSNVNEDIWQLKNFVSYSKMVKSQKFSVVVKDNYTRSNVRYMGSVALDQHFYSNEGMVQTGYMNNFCKRLMLNLQAGASWLLYRLEGAKKTSKVLPRSSVTLRYTPFEHHAFTLNANVGNNFPTLNTFNQVSLGKNPFLLHRGNAEQDITRIYNIGLAYNAFLKNFNCQLMLINNTYIHLAVPRYVVEDDVMISTYTSDTDLHQYLAVFFGTWNITGSLALKSELAYIHNDFNGYLDKSKDTWRMRLDATYTYKNLMFNIYGKIKECCLENTGIEENDFFRWGTTVRYNLGRWLVEIGANNLFTPRNYLNSNYSDANYGYARSIFSKMEQANAYLKVAWRLNVGKKVNPDSNNSSRIYPSSIMK</sequence>
<gene>
    <name evidence="2" type="ORF">DWV60_15600</name>
</gene>
<dbReference type="Proteomes" id="UP000286077">
    <property type="component" value="Unassembled WGS sequence"/>
</dbReference>